<protein>
    <recommendedName>
        <fullName evidence="13">Hexosyltransferase</fullName>
        <ecNumber evidence="13">2.4.1.-</ecNumber>
    </recommendedName>
</protein>
<keyword evidence="10 13" id="KW-0333">Golgi apparatus</keyword>
<comment type="cofactor">
    <cofactor evidence="1 13">
        <name>Mn(2+)</name>
        <dbReference type="ChEBI" id="CHEBI:29035"/>
    </cofactor>
</comment>
<evidence type="ECO:0000256" key="6">
    <source>
        <dbReference type="ARBA" id="ARBA00022679"/>
    </source>
</evidence>
<evidence type="ECO:0000313" key="14">
    <source>
        <dbReference type="EMBL" id="RRT68354.1"/>
    </source>
</evidence>
<evidence type="ECO:0000256" key="1">
    <source>
        <dbReference type="ARBA" id="ARBA00001936"/>
    </source>
</evidence>
<organism evidence="14 15">
    <name type="scientific">Ensete ventricosum</name>
    <name type="common">Abyssinian banana</name>
    <name type="synonym">Musa ensete</name>
    <dbReference type="NCBI Taxonomy" id="4639"/>
    <lineage>
        <taxon>Eukaryota</taxon>
        <taxon>Viridiplantae</taxon>
        <taxon>Streptophyta</taxon>
        <taxon>Embryophyta</taxon>
        <taxon>Tracheophyta</taxon>
        <taxon>Spermatophyta</taxon>
        <taxon>Magnoliopsida</taxon>
        <taxon>Liliopsida</taxon>
        <taxon>Zingiberales</taxon>
        <taxon>Musaceae</taxon>
        <taxon>Ensete</taxon>
    </lineage>
</organism>
<comment type="pathway">
    <text evidence="3">Protein modification; protein glycosylation.</text>
</comment>
<dbReference type="PANTHER" id="PTHR11214:SF74">
    <property type="entry name" value="HYDROXYPROLINE O-GALACTOSYLTRANSFERASE HPGT1"/>
    <property type="match status" value="1"/>
</dbReference>
<feature type="transmembrane region" description="Helical" evidence="13">
    <location>
        <begin position="14"/>
        <end position="36"/>
    </location>
</feature>
<evidence type="ECO:0000256" key="11">
    <source>
        <dbReference type="ARBA" id="ARBA00023136"/>
    </source>
</evidence>
<dbReference type="AlphaFoldDB" id="A0A426ZWH6"/>
<evidence type="ECO:0000256" key="2">
    <source>
        <dbReference type="ARBA" id="ARBA00004323"/>
    </source>
</evidence>
<evidence type="ECO:0000256" key="8">
    <source>
        <dbReference type="ARBA" id="ARBA00022968"/>
    </source>
</evidence>
<evidence type="ECO:0000256" key="3">
    <source>
        <dbReference type="ARBA" id="ARBA00004922"/>
    </source>
</evidence>
<comment type="similarity">
    <text evidence="4 13">Belongs to the glycosyltransferase 31 family.</text>
</comment>
<dbReference type="GO" id="GO:0008378">
    <property type="term" value="F:galactosyltransferase activity"/>
    <property type="evidence" value="ECO:0007669"/>
    <property type="project" value="TreeGrafter"/>
</dbReference>
<accession>A0A426ZWH6</accession>
<dbReference type="UniPathway" id="UPA00378"/>
<dbReference type="GO" id="GO:0000139">
    <property type="term" value="C:Golgi membrane"/>
    <property type="evidence" value="ECO:0007669"/>
    <property type="project" value="UniProtKB-SubCell"/>
</dbReference>
<keyword evidence="11 13" id="KW-0472">Membrane</keyword>
<keyword evidence="6" id="KW-0808">Transferase</keyword>
<evidence type="ECO:0000256" key="10">
    <source>
        <dbReference type="ARBA" id="ARBA00023034"/>
    </source>
</evidence>
<dbReference type="EC" id="2.4.1.-" evidence="13"/>
<comment type="caution">
    <text evidence="14">The sequence shown here is derived from an EMBL/GenBank/DDBJ whole genome shotgun (WGS) entry which is preliminary data.</text>
</comment>
<evidence type="ECO:0000256" key="12">
    <source>
        <dbReference type="ARBA" id="ARBA00023211"/>
    </source>
</evidence>
<dbReference type="Proteomes" id="UP000287651">
    <property type="component" value="Unassembled WGS sequence"/>
</dbReference>
<dbReference type="Pfam" id="PF01762">
    <property type="entry name" value="Galactosyl_T"/>
    <property type="match status" value="1"/>
</dbReference>
<keyword evidence="7 13" id="KW-0812">Transmembrane</keyword>
<dbReference type="EMBL" id="AMZH03004724">
    <property type="protein sequence ID" value="RRT68354.1"/>
    <property type="molecule type" value="Genomic_DNA"/>
</dbReference>
<evidence type="ECO:0000256" key="9">
    <source>
        <dbReference type="ARBA" id="ARBA00022989"/>
    </source>
</evidence>
<evidence type="ECO:0000256" key="4">
    <source>
        <dbReference type="ARBA" id="ARBA00008661"/>
    </source>
</evidence>
<sequence>MQSRGSGPRPFSRISSIMLSMFATMASFYVAGRSILLFRHQQKKLAALEMELAAARHEGFVGQYSSETNGTYSRKRLLVVIGIVTEFGRKKHRDAVRKSWLSTGAVSYSCWIFFACSANHGDSLDREIDDENSRTKDFIVLDNHVEASEEGPKKTKLFLVYAADTWDAEFYAKLNDDVYVNIALWSVLTRGTACTVEKDFGRIRCLDACLCSLTAYFMSRSHKWFEPEWWKFGDGKWSRMCSCMKIHALKPCRNSVHWKPEEMEDPYRIRSTRKKTNDCCSHHKQFFPS</sequence>
<comment type="subcellular location">
    <subcellularLocation>
        <location evidence="2 13">Golgi apparatus membrane</location>
        <topology evidence="2 13">Single-pass type II membrane protein</topology>
    </subcellularLocation>
</comment>
<gene>
    <name evidence="14" type="ORF">B296_00029690</name>
</gene>
<evidence type="ECO:0000256" key="7">
    <source>
        <dbReference type="ARBA" id="ARBA00022692"/>
    </source>
</evidence>
<dbReference type="InterPro" id="IPR002659">
    <property type="entry name" value="Glyco_trans_31"/>
</dbReference>
<dbReference type="PANTHER" id="PTHR11214">
    <property type="entry name" value="BETA-1,3-N-ACETYLGLUCOSAMINYLTRANSFERASE"/>
    <property type="match status" value="1"/>
</dbReference>
<keyword evidence="9 13" id="KW-1133">Transmembrane helix</keyword>
<keyword evidence="12 13" id="KW-0464">Manganese</keyword>
<evidence type="ECO:0000313" key="15">
    <source>
        <dbReference type="Proteomes" id="UP000287651"/>
    </source>
</evidence>
<evidence type="ECO:0000256" key="5">
    <source>
        <dbReference type="ARBA" id="ARBA00022676"/>
    </source>
</evidence>
<reference evidence="14 15" key="1">
    <citation type="journal article" date="2014" name="Agronomy (Basel)">
        <title>A Draft Genome Sequence for Ensete ventricosum, the Drought-Tolerant Tree Against Hunger.</title>
        <authorList>
            <person name="Harrison J."/>
            <person name="Moore K.A."/>
            <person name="Paszkiewicz K."/>
            <person name="Jones T."/>
            <person name="Grant M."/>
            <person name="Ambacheew D."/>
            <person name="Muzemil S."/>
            <person name="Studholme D.J."/>
        </authorList>
    </citation>
    <scope>NUCLEOTIDE SEQUENCE [LARGE SCALE GENOMIC DNA]</scope>
</reference>
<name>A0A426ZWH6_ENSVE</name>
<evidence type="ECO:0000256" key="13">
    <source>
        <dbReference type="RuleBase" id="RU363063"/>
    </source>
</evidence>
<proteinExistence type="inferred from homology"/>
<keyword evidence="5 13" id="KW-0328">Glycosyltransferase</keyword>
<keyword evidence="8 13" id="KW-0735">Signal-anchor</keyword>